<comment type="caution">
    <text evidence="2">The sequence shown here is derived from an EMBL/GenBank/DDBJ whole genome shotgun (WGS) entry which is preliminary data.</text>
</comment>
<feature type="domain" description="HTH luxR-type" evidence="1">
    <location>
        <begin position="226"/>
        <end position="283"/>
    </location>
</feature>
<proteinExistence type="predicted"/>
<dbReference type="Gene3D" id="1.10.10.10">
    <property type="entry name" value="Winged helix-like DNA-binding domain superfamily/Winged helix DNA-binding domain"/>
    <property type="match status" value="1"/>
</dbReference>
<dbReference type="Proteomes" id="UP001604282">
    <property type="component" value="Unassembled WGS sequence"/>
</dbReference>
<dbReference type="Pfam" id="PF13384">
    <property type="entry name" value="HTH_23"/>
    <property type="match status" value="1"/>
</dbReference>
<gene>
    <name evidence="2" type="ORF">ACGFYS_24515</name>
</gene>
<dbReference type="EMBL" id="JBICZW010000017">
    <property type="protein sequence ID" value="MFG3192098.1"/>
    <property type="molecule type" value="Genomic_DNA"/>
</dbReference>
<reference evidence="2 3" key="1">
    <citation type="submission" date="2024-10" db="EMBL/GenBank/DDBJ databases">
        <title>The Natural Products Discovery Center: Release of the First 8490 Sequenced Strains for Exploring Actinobacteria Biosynthetic Diversity.</title>
        <authorList>
            <person name="Kalkreuter E."/>
            <person name="Kautsar S.A."/>
            <person name="Yang D."/>
            <person name="Bader C.D."/>
            <person name="Teijaro C.N."/>
            <person name="Fluegel L."/>
            <person name="Davis C.M."/>
            <person name="Simpson J.R."/>
            <person name="Lauterbach L."/>
            <person name="Steele A.D."/>
            <person name="Gui C."/>
            <person name="Meng S."/>
            <person name="Li G."/>
            <person name="Viehrig K."/>
            <person name="Ye F."/>
            <person name="Su P."/>
            <person name="Kiefer A.F."/>
            <person name="Nichols A."/>
            <person name="Cepeda A.J."/>
            <person name="Yan W."/>
            <person name="Fan B."/>
            <person name="Jiang Y."/>
            <person name="Adhikari A."/>
            <person name="Zheng C.-J."/>
            <person name="Schuster L."/>
            <person name="Cowan T.M."/>
            <person name="Smanski M.J."/>
            <person name="Chevrette M.G."/>
            <person name="De Carvalho L.P.S."/>
            <person name="Shen B."/>
        </authorList>
    </citation>
    <scope>NUCLEOTIDE SEQUENCE [LARGE SCALE GENOMIC DNA]</scope>
    <source>
        <strain evidence="2 3">NPDC048229</strain>
    </source>
</reference>
<dbReference type="InterPro" id="IPR051797">
    <property type="entry name" value="TrmB-like"/>
</dbReference>
<name>A0ABW7BY82_9ACTN</name>
<protein>
    <submittedName>
        <fullName evidence="2">Helix-turn-helix domain-containing protein</fullName>
    </submittedName>
</protein>
<evidence type="ECO:0000313" key="3">
    <source>
        <dbReference type="Proteomes" id="UP001604282"/>
    </source>
</evidence>
<dbReference type="PANTHER" id="PTHR34293:SF1">
    <property type="entry name" value="HTH-TYPE TRANSCRIPTIONAL REGULATOR TRMBL2"/>
    <property type="match status" value="1"/>
</dbReference>
<keyword evidence="3" id="KW-1185">Reference proteome</keyword>
<dbReference type="RefSeq" id="WP_392067687.1">
    <property type="nucleotide sequence ID" value="NZ_JBIBVA010000001.1"/>
</dbReference>
<dbReference type="PANTHER" id="PTHR34293">
    <property type="entry name" value="HTH-TYPE TRANSCRIPTIONAL REGULATOR TRMBL2"/>
    <property type="match status" value="1"/>
</dbReference>
<sequence length="289" mass="31021">MTDAQNGSLRDAGTFEGLVLSRLDEIRRALRPGEPGAPPPGAPSAADVETVTGARAIAERYAELQRSARREILALSAGPVVAVPAAANSGQREAMRAGVRYRVVYERDALALTDSDTPPLLEHWSSLGEEMRVAFGLPLKLVLVDRARALVVPLPETPREDGEPRYCPAEAGARVDGTRAAGPAEGDGPTATVLRSRPLLDALGWIFDRVWDSALPVPVALAAAVDGPLTADDRRLVTLLLNGYTDQAIGAQLGVSERTVQRRVRRLLALAGVRSRLQLGWHAARHHWL</sequence>
<dbReference type="SMART" id="SM00421">
    <property type="entry name" value="HTH_LUXR"/>
    <property type="match status" value="1"/>
</dbReference>
<evidence type="ECO:0000313" key="2">
    <source>
        <dbReference type="EMBL" id="MFG3192098.1"/>
    </source>
</evidence>
<dbReference type="InterPro" id="IPR000792">
    <property type="entry name" value="Tscrpt_reg_LuxR_C"/>
</dbReference>
<dbReference type="SUPFAM" id="SSF46894">
    <property type="entry name" value="C-terminal effector domain of the bipartite response regulators"/>
    <property type="match status" value="1"/>
</dbReference>
<dbReference type="InterPro" id="IPR016032">
    <property type="entry name" value="Sig_transdc_resp-reg_C-effctor"/>
</dbReference>
<organism evidence="2 3">
    <name type="scientific">Streptomyces omiyaensis</name>
    <dbReference type="NCBI Taxonomy" id="68247"/>
    <lineage>
        <taxon>Bacteria</taxon>
        <taxon>Bacillati</taxon>
        <taxon>Actinomycetota</taxon>
        <taxon>Actinomycetes</taxon>
        <taxon>Kitasatosporales</taxon>
        <taxon>Streptomycetaceae</taxon>
        <taxon>Streptomyces</taxon>
    </lineage>
</organism>
<evidence type="ECO:0000259" key="1">
    <source>
        <dbReference type="SMART" id="SM00421"/>
    </source>
</evidence>
<dbReference type="InterPro" id="IPR036388">
    <property type="entry name" value="WH-like_DNA-bd_sf"/>
</dbReference>
<accession>A0ABW7BY82</accession>